<comment type="caution">
    <text evidence="2">The sequence shown here is derived from an EMBL/GenBank/DDBJ whole genome shotgun (WGS) entry which is preliminary data.</text>
</comment>
<proteinExistence type="predicted"/>
<keyword evidence="1" id="KW-1133">Transmembrane helix</keyword>
<protein>
    <submittedName>
        <fullName evidence="2">Phage holin family protein</fullName>
    </submittedName>
</protein>
<gene>
    <name evidence="2" type="ORF">GCM10023217_26010</name>
</gene>
<dbReference type="Proteomes" id="UP001500822">
    <property type="component" value="Unassembled WGS sequence"/>
</dbReference>
<dbReference type="EMBL" id="BAABIE010000012">
    <property type="protein sequence ID" value="GAA4753416.1"/>
    <property type="molecule type" value="Genomic_DNA"/>
</dbReference>
<feature type="transmembrane region" description="Helical" evidence="1">
    <location>
        <begin position="34"/>
        <end position="56"/>
    </location>
</feature>
<reference evidence="3" key="1">
    <citation type="journal article" date="2019" name="Int. J. Syst. Evol. Microbiol.">
        <title>The Global Catalogue of Microorganisms (GCM) 10K type strain sequencing project: providing services to taxonomists for standard genome sequencing and annotation.</title>
        <authorList>
            <consortium name="The Broad Institute Genomics Platform"/>
            <consortium name="The Broad Institute Genome Sequencing Center for Infectious Disease"/>
            <person name="Wu L."/>
            <person name="Ma J."/>
        </authorList>
    </citation>
    <scope>NUCLEOTIDE SEQUENCE [LARGE SCALE GENOMIC DNA]</scope>
    <source>
        <strain evidence="3">JCM 18077</strain>
    </source>
</reference>
<dbReference type="PANTHER" id="PTHR37309">
    <property type="entry name" value="SLR0284 PROTEIN"/>
    <property type="match status" value="1"/>
</dbReference>
<dbReference type="PANTHER" id="PTHR37309:SF1">
    <property type="entry name" value="SLR0284 PROTEIN"/>
    <property type="match status" value="1"/>
</dbReference>
<keyword evidence="1" id="KW-0812">Transmembrane</keyword>
<evidence type="ECO:0000313" key="3">
    <source>
        <dbReference type="Proteomes" id="UP001500822"/>
    </source>
</evidence>
<accession>A0ABP8ZDH6</accession>
<feature type="transmembrane region" description="Helical" evidence="1">
    <location>
        <begin position="63"/>
        <end position="84"/>
    </location>
</feature>
<keyword evidence="3" id="KW-1185">Reference proteome</keyword>
<organism evidence="2 3">
    <name type="scientific">Gordonia alkaliphila</name>
    <dbReference type="NCBI Taxonomy" id="1053547"/>
    <lineage>
        <taxon>Bacteria</taxon>
        <taxon>Bacillati</taxon>
        <taxon>Actinomycetota</taxon>
        <taxon>Actinomycetes</taxon>
        <taxon>Mycobacteriales</taxon>
        <taxon>Gordoniaceae</taxon>
        <taxon>Gordonia</taxon>
    </lineage>
</organism>
<name>A0ABP8ZDH6_9ACTN</name>
<sequence>MRSFILRTLLTAFSLWVAVELVPGLDFDFGSLTNWWAKFGVVLLIAVIFGLVNAFVKPIIQILSIPLYIITLGLIHIVINAFMLELTAWITNNLTHWGLQVDDFFWSAIFGALVISAVSWLAAVLLPDSVDNLYT</sequence>
<dbReference type="Pfam" id="PF04020">
    <property type="entry name" value="Phage_holin_4_2"/>
    <property type="match status" value="1"/>
</dbReference>
<dbReference type="InterPro" id="IPR007165">
    <property type="entry name" value="Phage_holin_4_2"/>
</dbReference>
<dbReference type="RefSeq" id="WP_345313831.1">
    <property type="nucleotide sequence ID" value="NZ_BAABIE010000012.1"/>
</dbReference>
<evidence type="ECO:0000256" key="1">
    <source>
        <dbReference type="SAM" id="Phobius"/>
    </source>
</evidence>
<evidence type="ECO:0000313" key="2">
    <source>
        <dbReference type="EMBL" id="GAA4753416.1"/>
    </source>
</evidence>
<feature type="transmembrane region" description="Helical" evidence="1">
    <location>
        <begin position="104"/>
        <end position="126"/>
    </location>
</feature>
<keyword evidence="1" id="KW-0472">Membrane</keyword>